<keyword evidence="1" id="KW-0175">Coiled coil</keyword>
<dbReference type="PANTHER" id="PTHR12601">
    <property type="entry name" value="EUKARYOTIC TRANSLATION INITIATION FACTOR 3 SUBUNIT EIF-3"/>
    <property type="match status" value="1"/>
</dbReference>
<accession>A0A915J4Z3</accession>
<dbReference type="SUPFAM" id="SSF48452">
    <property type="entry name" value="TPR-like"/>
    <property type="match status" value="2"/>
</dbReference>
<organism evidence="2 3">
    <name type="scientific">Romanomermis culicivorax</name>
    <name type="common">Nematode worm</name>
    <dbReference type="NCBI Taxonomy" id="13658"/>
    <lineage>
        <taxon>Eukaryota</taxon>
        <taxon>Metazoa</taxon>
        <taxon>Ecdysozoa</taxon>
        <taxon>Nematoda</taxon>
        <taxon>Enoplea</taxon>
        <taxon>Dorylaimia</taxon>
        <taxon>Mermithida</taxon>
        <taxon>Mermithoidea</taxon>
        <taxon>Mermithidae</taxon>
        <taxon>Romanomermis</taxon>
    </lineage>
</organism>
<dbReference type="GO" id="GO:0003729">
    <property type="term" value="F:mRNA binding"/>
    <property type="evidence" value="ECO:0007669"/>
    <property type="project" value="TreeGrafter"/>
</dbReference>
<dbReference type="GO" id="GO:0048312">
    <property type="term" value="P:intracellular distribution of mitochondria"/>
    <property type="evidence" value="ECO:0007669"/>
    <property type="project" value="TreeGrafter"/>
</dbReference>
<reference evidence="3" key="1">
    <citation type="submission" date="2022-11" db="UniProtKB">
        <authorList>
            <consortium name="WormBaseParasite"/>
        </authorList>
    </citation>
    <scope>IDENTIFICATION</scope>
</reference>
<dbReference type="Pfam" id="PF13424">
    <property type="entry name" value="TPR_12"/>
    <property type="match status" value="2"/>
</dbReference>
<dbReference type="PANTHER" id="PTHR12601:SF6">
    <property type="entry name" value="CLUSTERED MITOCHONDRIA PROTEIN HOMOLOG"/>
    <property type="match status" value="1"/>
</dbReference>
<dbReference type="WBParaSite" id="nRc.2.0.1.t21496-RA">
    <property type="protein sequence ID" value="nRc.2.0.1.t21496-RA"/>
    <property type="gene ID" value="nRc.2.0.1.g21496"/>
</dbReference>
<dbReference type="InterPro" id="IPR011990">
    <property type="entry name" value="TPR-like_helical_dom_sf"/>
</dbReference>
<evidence type="ECO:0000313" key="3">
    <source>
        <dbReference type="WBParaSite" id="nRc.2.0.1.t21496-RA"/>
    </source>
</evidence>
<sequence length="345" mass="39903">KVLKLCKATDAFNFYTSGQAKIQQGQLRAGYDLVLEALNSLNNVYGALHPEIAQCLRLLARLAYILGDHQEAMSQQHKAVLMSERCNGTHLALYCFANWQVSTALKLLYRARYLLLLSNGENHPHMALLDCNIGLILHAVNEYDLSLKFLDNALKLHVQYFGRQSLKTALTYHLLARTQSCRGDFRSALQYEKETFTIYKNTYTVGLQFTKIRFTLLSFLWIYNFEFNFGEDHEKTRESGECLRHLTQQAVTFQKRMNEITTRKQQQYSSVSQLLPLQTNRSIQQPSLNSVLEMLNIVNGIVFIQISQKEVEALKAEIEEENKQQQQQQDNSRLIQYIKIHHSTM</sequence>
<dbReference type="Proteomes" id="UP000887565">
    <property type="component" value="Unplaced"/>
</dbReference>
<evidence type="ECO:0000313" key="2">
    <source>
        <dbReference type="Proteomes" id="UP000887565"/>
    </source>
</evidence>
<evidence type="ECO:0000256" key="1">
    <source>
        <dbReference type="SAM" id="Coils"/>
    </source>
</evidence>
<dbReference type="GO" id="GO:0005737">
    <property type="term" value="C:cytoplasm"/>
    <property type="evidence" value="ECO:0007669"/>
    <property type="project" value="TreeGrafter"/>
</dbReference>
<dbReference type="Gene3D" id="1.25.40.10">
    <property type="entry name" value="Tetratricopeptide repeat domain"/>
    <property type="match status" value="1"/>
</dbReference>
<feature type="coiled-coil region" evidence="1">
    <location>
        <begin position="304"/>
        <end position="331"/>
    </location>
</feature>
<proteinExistence type="predicted"/>
<name>A0A915J4Z3_ROMCU</name>
<dbReference type="AlphaFoldDB" id="A0A915J4Z3"/>
<keyword evidence="2" id="KW-1185">Reference proteome</keyword>
<dbReference type="InterPro" id="IPR027523">
    <property type="entry name" value="CLU_prot"/>
</dbReference>
<protein>
    <submittedName>
        <fullName evidence="3">Uncharacterized protein</fullName>
    </submittedName>
</protein>